<dbReference type="PROSITE" id="PS01114">
    <property type="entry name" value="GPR1_FUN34_YAAH"/>
    <property type="match status" value="1"/>
</dbReference>
<keyword evidence="4 7" id="KW-1133">Transmembrane helix</keyword>
<sequence length="295" mass="32084">MEQLINMNDLKTAQPAITVYSQQSVESQASTPVASPVPSPVASPTAHNYEPLPPNIPQPQISLKQDHFKHLEHVAQPEVVRKFANPAPLGLCAFALTSFVSNAMNLYMANGTVTGINIGLALIYGGISQFLAGMWEMALGNTFGATTFCSFGAYWITFATLSEIDTTNPVVEKAIESCQAEVLMGIFMMAWFIFTTLMLLCTLKSSIAMFLIFFFLDLNYLLLAITHFHCGSSSGMVAALQKAGGVCGILAAITAWYNAFAGVFDQSNGFFTVPLGHFPWSPVHHVHQANKYKEV</sequence>
<evidence type="ECO:0000256" key="5">
    <source>
        <dbReference type="ARBA" id="ARBA00023136"/>
    </source>
</evidence>
<proteinExistence type="inferred from homology"/>
<feature type="transmembrane region" description="Helical" evidence="7">
    <location>
        <begin position="142"/>
        <end position="162"/>
    </location>
</feature>
<name>A0A9W9TZJ4_9EURO</name>
<dbReference type="InterPro" id="IPR047622">
    <property type="entry name" value="GPR1_FUN34_YAAH"/>
</dbReference>
<comment type="subcellular location">
    <subcellularLocation>
        <location evidence="1">Membrane</location>
        <topology evidence="1">Multi-pass membrane protein</topology>
    </subcellularLocation>
</comment>
<dbReference type="GO" id="GO:0005886">
    <property type="term" value="C:plasma membrane"/>
    <property type="evidence" value="ECO:0007669"/>
    <property type="project" value="TreeGrafter"/>
</dbReference>
<protein>
    <submittedName>
        <fullName evidence="8">Uncharacterized protein</fullName>
    </submittedName>
</protein>
<keyword evidence="3 7" id="KW-0812">Transmembrane</keyword>
<evidence type="ECO:0000256" key="3">
    <source>
        <dbReference type="ARBA" id="ARBA00022692"/>
    </source>
</evidence>
<organism evidence="8 9">
    <name type="scientific">Penicillium atrosanguineum</name>
    <dbReference type="NCBI Taxonomy" id="1132637"/>
    <lineage>
        <taxon>Eukaryota</taxon>
        <taxon>Fungi</taxon>
        <taxon>Dikarya</taxon>
        <taxon>Ascomycota</taxon>
        <taxon>Pezizomycotina</taxon>
        <taxon>Eurotiomycetes</taxon>
        <taxon>Eurotiomycetidae</taxon>
        <taxon>Eurotiales</taxon>
        <taxon>Aspergillaceae</taxon>
        <taxon>Penicillium</taxon>
    </lineage>
</organism>
<dbReference type="PANTHER" id="PTHR31123">
    <property type="entry name" value="ACCUMULATION OF DYADS PROTEIN 2-RELATED"/>
    <property type="match status" value="1"/>
</dbReference>
<dbReference type="OrthoDB" id="3648309at2759"/>
<feature type="transmembrane region" description="Helical" evidence="7">
    <location>
        <begin position="207"/>
        <end position="228"/>
    </location>
</feature>
<evidence type="ECO:0000256" key="7">
    <source>
        <dbReference type="SAM" id="Phobius"/>
    </source>
</evidence>
<dbReference type="EMBL" id="JAPZBO010000010">
    <property type="protein sequence ID" value="KAJ5299871.1"/>
    <property type="molecule type" value="Genomic_DNA"/>
</dbReference>
<dbReference type="AlphaFoldDB" id="A0A9W9TZJ4"/>
<dbReference type="InterPro" id="IPR051633">
    <property type="entry name" value="AceTr"/>
</dbReference>
<gene>
    <name evidence="8" type="ORF">N7476_011428</name>
</gene>
<evidence type="ECO:0000313" key="9">
    <source>
        <dbReference type="Proteomes" id="UP001147746"/>
    </source>
</evidence>
<evidence type="ECO:0000256" key="1">
    <source>
        <dbReference type="ARBA" id="ARBA00004141"/>
    </source>
</evidence>
<dbReference type="InterPro" id="IPR000791">
    <property type="entry name" value="Gpr1/Fun34/SatP-like"/>
</dbReference>
<dbReference type="NCBIfam" id="NF038013">
    <property type="entry name" value="AceTr_1"/>
    <property type="match status" value="1"/>
</dbReference>
<keyword evidence="5 7" id="KW-0472">Membrane</keyword>
<comment type="caution">
    <text evidence="8">The sequence shown here is derived from an EMBL/GenBank/DDBJ whole genome shotgun (WGS) entry which is preliminary data.</text>
</comment>
<comment type="similarity">
    <text evidence="2">Belongs to the acetate uptake transporter (AceTr) (TC 2.A.96) family.</text>
</comment>
<reference evidence="8" key="1">
    <citation type="submission" date="2022-12" db="EMBL/GenBank/DDBJ databases">
        <authorList>
            <person name="Petersen C."/>
        </authorList>
    </citation>
    <scope>NUCLEOTIDE SEQUENCE</scope>
    <source>
        <strain evidence="8">IBT 21472</strain>
    </source>
</reference>
<evidence type="ECO:0000256" key="2">
    <source>
        <dbReference type="ARBA" id="ARBA00005587"/>
    </source>
</evidence>
<dbReference type="Proteomes" id="UP001147746">
    <property type="component" value="Unassembled WGS sequence"/>
</dbReference>
<accession>A0A9W9TZJ4</accession>
<feature type="transmembrane region" description="Helical" evidence="7">
    <location>
        <begin position="182"/>
        <end position="200"/>
    </location>
</feature>
<dbReference type="PANTHER" id="PTHR31123:SF1">
    <property type="entry name" value="ACCUMULATION OF DYADS PROTEIN 2-RELATED"/>
    <property type="match status" value="1"/>
</dbReference>
<dbReference type="GO" id="GO:0015123">
    <property type="term" value="F:acetate transmembrane transporter activity"/>
    <property type="evidence" value="ECO:0007669"/>
    <property type="project" value="TreeGrafter"/>
</dbReference>
<evidence type="ECO:0000256" key="6">
    <source>
        <dbReference type="SAM" id="MobiDB-lite"/>
    </source>
</evidence>
<feature type="region of interest" description="Disordered" evidence="6">
    <location>
        <begin position="30"/>
        <end position="55"/>
    </location>
</feature>
<evidence type="ECO:0000256" key="4">
    <source>
        <dbReference type="ARBA" id="ARBA00022989"/>
    </source>
</evidence>
<keyword evidence="9" id="KW-1185">Reference proteome</keyword>
<evidence type="ECO:0000313" key="8">
    <source>
        <dbReference type="EMBL" id="KAJ5299871.1"/>
    </source>
</evidence>
<dbReference type="Pfam" id="PF01184">
    <property type="entry name" value="Gpr1_Fun34_YaaH"/>
    <property type="match status" value="1"/>
</dbReference>
<feature type="transmembrane region" description="Helical" evidence="7">
    <location>
        <begin position="115"/>
        <end position="135"/>
    </location>
</feature>
<reference evidence="8" key="2">
    <citation type="journal article" date="2023" name="IMA Fungus">
        <title>Comparative genomic study of the Penicillium genus elucidates a diverse pangenome and 15 lateral gene transfer events.</title>
        <authorList>
            <person name="Petersen C."/>
            <person name="Sorensen T."/>
            <person name="Nielsen M.R."/>
            <person name="Sondergaard T.E."/>
            <person name="Sorensen J.L."/>
            <person name="Fitzpatrick D.A."/>
            <person name="Frisvad J.C."/>
            <person name="Nielsen K.L."/>
        </authorList>
    </citation>
    <scope>NUCLEOTIDE SEQUENCE</scope>
    <source>
        <strain evidence="8">IBT 21472</strain>
    </source>
</reference>